<sequence length="155" mass="18066">MAWVQPTLAFPKAEQYAFLYENAHLLMLSWERDNAKFLFLIVDQKDGELVLDYPGERFTNTVLDTIENIFLIQVQEESGEAKRYALGSYFVAGSRRYGAYYERETESEEPNVVLFRIEGEAPDLSLEVLDEDEYQEVAQIFVEQHNELHVSQRDS</sequence>
<dbReference type="RefSeq" id="WP_274456271.1">
    <property type="nucleotide sequence ID" value="NZ_CP067097.1"/>
</dbReference>
<evidence type="ECO:0000313" key="2">
    <source>
        <dbReference type="Proteomes" id="UP001232973"/>
    </source>
</evidence>
<reference evidence="1 2" key="1">
    <citation type="submission" date="2023-07" db="EMBL/GenBank/DDBJ databases">
        <title>Genomic Encyclopedia of Type Strains, Phase IV (KMG-IV): sequencing the most valuable type-strain genomes for metagenomic binning, comparative biology and taxonomic classification.</title>
        <authorList>
            <person name="Goeker M."/>
        </authorList>
    </citation>
    <scope>NUCLEOTIDE SEQUENCE [LARGE SCALE GENOMIC DNA]</scope>
    <source>
        <strain evidence="1 2">DSM 4006</strain>
    </source>
</reference>
<dbReference type="EMBL" id="JAUSTP010000035">
    <property type="protein sequence ID" value="MDQ0191230.1"/>
    <property type="molecule type" value="Genomic_DNA"/>
</dbReference>
<gene>
    <name evidence="1" type="ORF">J2S03_003099</name>
</gene>
<proteinExistence type="predicted"/>
<name>A0ABT9XLP0_9BACL</name>
<evidence type="ECO:0000313" key="1">
    <source>
        <dbReference type="EMBL" id="MDQ0191230.1"/>
    </source>
</evidence>
<protein>
    <submittedName>
        <fullName evidence="1">Uncharacterized protein</fullName>
    </submittedName>
</protein>
<accession>A0ABT9XLP0</accession>
<comment type="caution">
    <text evidence="1">The sequence shown here is derived from an EMBL/GenBank/DDBJ whole genome shotgun (WGS) entry which is preliminary data.</text>
</comment>
<dbReference type="Proteomes" id="UP001232973">
    <property type="component" value="Unassembled WGS sequence"/>
</dbReference>
<organism evidence="1 2">
    <name type="scientific">Alicyclobacillus cycloheptanicus</name>
    <dbReference type="NCBI Taxonomy" id="1457"/>
    <lineage>
        <taxon>Bacteria</taxon>
        <taxon>Bacillati</taxon>
        <taxon>Bacillota</taxon>
        <taxon>Bacilli</taxon>
        <taxon>Bacillales</taxon>
        <taxon>Alicyclobacillaceae</taxon>
        <taxon>Alicyclobacillus</taxon>
    </lineage>
</organism>
<keyword evidence="2" id="KW-1185">Reference proteome</keyword>